<feature type="region of interest" description="Disordered" evidence="1">
    <location>
        <begin position="90"/>
        <end position="110"/>
    </location>
</feature>
<dbReference type="Proteomes" id="UP001292094">
    <property type="component" value="Unassembled WGS sequence"/>
</dbReference>
<dbReference type="EMBL" id="JAWZYT010002469">
    <property type="protein sequence ID" value="KAK4304157.1"/>
    <property type="molecule type" value="Genomic_DNA"/>
</dbReference>
<evidence type="ECO:0000313" key="3">
    <source>
        <dbReference type="Proteomes" id="UP001292094"/>
    </source>
</evidence>
<reference evidence="2" key="1">
    <citation type="submission" date="2023-11" db="EMBL/GenBank/DDBJ databases">
        <title>Genome assemblies of two species of porcelain crab, Petrolisthes cinctipes and Petrolisthes manimaculis (Anomura: Porcellanidae).</title>
        <authorList>
            <person name="Angst P."/>
        </authorList>
    </citation>
    <scope>NUCLEOTIDE SEQUENCE</scope>
    <source>
        <strain evidence="2">PB745_02</strain>
        <tissue evidence="2">Gill</tissue>
    </source>
</reference>
<proteinExistence type="predicted"/>
<name>A0AAE1TZV0_9EUCA</name>
<evidence type="ECO:0000313" key="2">
    <source>
        <dbReference type="EMBL" id="KAK4304157.1"/>
    </source>
</evidence>
<gene>
    <name evidence="2" type="ORF">Pmani_023877</name>
</gene>
<sequence length="110" mass="12967">MAASSRKRKSEELTVGQCILCYQECHEDKSNTSVEAWTNFKQHAEEWLGLDMYGTVYHEVKWENGPHGIYFHKLCKTQLFSKNKLQQALNRKHKQQLEKKKTADQQPRTI</sequence>
<evidence type="ECO:0000256" key="1">
    <source>
        <dbReference type="SAM" id="MobiDB-lite"/>
    </source>
</evidence>
<accession>A0AAE1TZV0</accession>
<protein>
    <submittedName>
        <fullName evidence="2">Uncharacterized protein</fullName>
    </submittedName>
</protein>
<comment type="caution">
    <text evidence="2">The sequence shown here is derived from an EMBL/GenBank/DDBJ whole genome shotgun (WGS) entry which is preliminary data.</text>
</comment>
<organism evidence="2 3">
    <name type="scientific">Petrolisthes manimaculis</name>
    <dbReference type="NCBI Taxonomy" id="1843537"/>
    <lineage>
        <taxon>Eukaryota</taxon>
        <taxon>Metazoa</taxon>
        <taxon>Ecdysozoa</taxon>
        <taxon>Arthropoda</taxon>
        <taxon>Crustacea</taxon>
        <taxon>Multicrustacea</taxon>
        <taxon>Malacostraca</taxon>
        <taxon>Eumalacostraca</taxon>
        <taxon>Eucarida</taxon>
        <taxon>Decapoda</taxon>
        <taxon>Pleocyemata</taxon>
        <taxon>Anomura</taxon>
        <taxon>Galatheoidea</taxon>
        <taxon>Porcellanidae</taxon>
        <taxon>Petrolisthes</taxon>
    </lineage>
</organism>
<keyword evidence="3" id="KW-1185">Reference proteome</keyword>
<dbReference type="AlphaFoldDB" id="A0AAE1TZV0"/>